<evidence type="ECO:0008006" key="4">
    <source>
        <dbReference type="Google" id="ProtNLM"/>
    </source>
</evidence>
<organism evidence="2 3">
    <name type="scientific">Paractinoplanes lichenicola</name>
    <dbReference type="NCBI Taxonomy" id="2802976"/>
    <lineage>
        <taxon>Bacteria</taxon>
        <taxon>Bacillati</taxon>
        <taxon>Actinomycetota</taxon>
        <taxon>Actinomycetes</taxon>
        <taxon>Micromonosporales</taxon>
        <taxon>Micromonosporaceae</taxon>
        <taxon>Paractinoplanes</taxon>
    </lineage>
</organism>
<dbReference type="Proteomes" id="UP000598996">
    <property type="component" value="Unassembled WGS sequence"/>
</dbReference>
<comment type="caution">
    <text evidence="2">The sequence shown here is derived from an EMBL/GenBank/DDBJ whole genome shotgun (WGS) entry which is preliminary data.</text>
</comment>
<feature type="transmembrane region" description="Helical" evidence="1">
    <location>
        <begin position="95"/>
        <end position="112"/>
    </location>
</feature>
<feature type="transmembrane region" description="Helical" evidence="1">
    <location>
        <begin position="16"/>
        <end position="34"/>
    </location>
</feature>
<dbReference type="EMBL" id="JAENHO010000007">
    <property type="protein sequence ID" value="MBL7258004.1"/>
    <property type="molecule type" value="Genomic_DNA"/>
</dbReference>
<feature type="transmembrane region" description="Helical" evidence="1">
    <location>
        <begin position="65"/>
        <end position="83"/>
    </location>
</feature>
<keyword evidence="1" id="KW-0472">Membrane</keyword>
<dbReference type="RefSeq" id="WP_202994599.1">
    <property type="nucleotide sequence ID" value="NZ_JAENHO010000007.1"/>
</dbReference>
<evidence type="ECO:0000313" key="3">
    <source>
        <dbReference type="Proteomes" id="UP000598996"/>
    </source>
</evidence>
<reference evidence="2 3" key="1">
    <citation type="submission" date="2021-01" db="EMBL/GenBank/DDBJ databases">
        <title>Actinoplanes sp. nov. LDG1-01 isolated from lichen.</title>
        <authorList>
            <person name="Saeng-In P."/>
            <person name="Phongsopitanun W."/>
            <person name="Kanchanasin P."/>
            <person name="Yuki M."/>
            <person name="Kudo T."/>
            <person name="Ohkuma M."/>
            <person name="Tanasupawat S."/>
        </authorList>
    </citation>
    <scope>NUCLEOTIDE SEQUENCE [LARGE SCALE GENOMIC DNA]</scope>
    <source>
        <strain evidence="2 3">LDG1-01</strain>
    </source>
</reference>
<feature type="transmembrane region" description="Helical" evidence="1">
    <location>
        <begin position="118"/>
        <end position="135"/>
    </location>
</feature>
<protein>
    <recommendedName>
        <fullName evidence="4">Ceramidase</fullName>
    </recommendedName>
</protein>
<accession>A0ABS1VU40</accession>
<keyword evidence="3" id="KW-1185">Reference proteome</keyword>
<sequence>MDAYCERLGPGLWGEPVNAVSNAAFLIAALLLLLRGGLRPLPVLLAVVGLCSLAFHTFATIPTAALDSLSILVYELVAIVLLVHRGFHVRLQRAWLAAPAFVLFTVAVNFALPWSLGGYLPALLVLAFFAVTLRSRPLTLATAVFTVSLTARTLDEPLCSTLPLGTHWLWHCLNAVTLYLIARAVDQAPSPAPQAPAPLPGPANP</sequence>
<evidence type="ECO:0000256" key="1">
    <source>
        <dbReference type="SAM" id="Phobius"/>
    </source>
</evidence>
<keyword evidence="1" id="KW-1133">Transmembrane helix</keyword>
<gene>
    <name evidence="2" type="ORF">JKJ07_27230</name>
</gene>
<proteinExistence type="predicted"/>
<feature type="transmembrane region" description="Helical" evidence="1">
    <location>
        <begin position="41"/>
        <end position="59"/>
    </location>
</feature>
<name>A0ABS1VU40_9ACTN</name>
<evidence type="ECO:0000313" key="2">
    <source>
        <dbReference type="EMBL" id="MBL7258004.1"/>
    </source>
</evidence>
<keyword evidence="1" id="KW-0812">Transmembrane</keyword>